<evidence type="ECO:0000256" key="6">
    <source>
        <dbReference type="ARBA" id="ARBA00023128"/>
    </source>
</evidence>
<comment type="subcellular location">
    <subcellularLocation>
        <location evidence="1">Mitochondrion membrane</location>
    </subcellularLocation>
</comment>
<evidence type="ECO:0000256" key="7">
    <source>
        <dbReference type="ARBA" id="ARBA00023136"/>
    </source>
</evidence>
<keyword evidence="4" id="KW-0375">Hydrogen ion transport</keyword>
<evidence type="ECO:0000313" key="9">
    <source>
        <dbReference type="EMBL" id="AYR06626.1"/>
    </source>
</evidence>
<evidence type="ECO:0000256" key="2">
    <source>
        <dbReference type="ARBA" id="ARBA00022448"/>
    </source>
</evidence>
<keyword evidence="3" id="KW-0138">CF(0)</keyword>
<evidence type="ECO:0000256" key="5">
    <source>
        <dbReference type="ARBA" id="ARBA00023065"/>
    </source>
</evidence>
<dbReference type="InterPro" id="IPR008688">
    <property type="entry name" value="ATP_synth_Bsub_B/MI25"/>
</dbReference>
<dbReference type="GO" id="GO:0045259">
    <property type="term" value="C:proton-transporting ATP synthase complex"/>
    <property type="evidence" value="ECO:0007669"/>
    <property type="project" value="UniProtKB-KW"/>
</dbReference>
<sequence length="184" mass="21863">MFNITLTTLVFIILIFQKIFLLNEETLILFCFISFIWISLYQMRSSVFINLNEQSDKIEISLKKSLKQISFSLKEYTHIKLKLNILLLSFKGLGDHFYKLVSLLVNKLPLHQKQQLSLIYPKRLLFINRIEQQVIKLIPLLISSKLIKIVDLKHFYTKNFEINYFSCLQKISVREYIQLISVKT</sequence>
<protein>
    <submittedName>
        <fullName evidence="9">ATP synthase B chain</fullName>
    </submittedName>
</protein>
<gene>
    <name evidence="9" type="primary">ymf39</name>
</gene>
<geneLocation type="mitochondrion" evidence="9"/>
<keyword evidence="5" id="KW-0406">Ion transport</keyword>
<feature type="transmembrane region" description="Helical" evidence="8">
    <location>
        <begin position="27"/>
        <end position="43"/>
    </location>
</feature>
<keyword evidence="7 8" id="KW-0472">Membrane</keyword>
<evidence type="ECO:0000256" key="8">
    <source>
        <dbReference type="SAM" id="Phobius"/>
    </source>
</evidence>
<dbReference type="AlphaFoldDB" id="A0A3G3MIF8"/>
<keyword evidence="6 9" id="KW-0496">Mitochondrion</keyword>
<evidence type="ECO:0000256" key="1">
    <source>
        <dbReference type="ARBA" id="ARBA00004325"/>
    </source>
</evidence>
<dbReference type="GO" id="GO:0031966">
    <property type="term" value="C:mitochondrial membrane"/>
    <property type="evidence" value="ECO:0007669"/>
    <property type="project" value="UniProtKB-SubCell"/>
</dbReference>
<keyword evidence="2" id="KW-0813">Transport</keyword>
<dbReference type="Pfam" id="PF05405">
    <property type="entry name" value="Mt_ATP-synt_B"/>
    <property type="match status" value="1"/>
</dbReference>
<evidence type="ECO:0000256" key="3">
    <source>
        <dbReference type="ARBA" id="ARBA00022547"/>
    </source>
</evidence>
<accession>A0A3G3MIF8</accession>
<organism evidence="9">
    <name type="scientific">Renouxia sp</name>
    <dbReference type="NCBI Taxonomy" id="2485823"/>
    <lineage>
        <taxon>Eukaryota</taxon>
        <taxon>Rhodophyta</taxon>
        <taxon>Florideophyceae</taxon>
        <taxon>Corallinophycidae</taxon>
        <taxon>Rhodogorgonales</taxon>
        <taxon>Rhodogorgonaceae</taxon>
        <taxon>Renouxia</taxon>
    </lineage>
</organism>
<evidence type="ECO:0000256" key="4">
    <source>
        <dbReference type="ARBA" id="ARBA00022781"/>
    </source>
</evidence>
<name>A0A3G3MIF8_9FLOR</name>
<keyword evidence="8" id="KW-1133">Transmembrane helix</keyword>
<proteinExistence type="predicted"/>
<dbReference type="GO" id="GO:0015986">
    <property type="term" value="P:proton motive force-driven ATP synthesis"/>
    <property type="evidence" value="ECO:0007669"/>
    <property type="project" value="InterPro"/>
</dbReference>
<dbReference type="GO" id="GO:0015078">
    <property type="term" value="F:proton transmembrane transporter activity"/>
    <property type="evidence" value="ECO:0007669"/>
    <property type="project" value="InterPro"/>
</dbReference>
<keyword evidence="8" id="KW-0812">Transmembrane</keyword>
<dbReference type="EMBL" id="MH281622">
    <property type="protein sequence ID" value="AYR06626.1"/>
    <property type="molecule type" value="Genomic_DNA"/>
</dbReference>
<reference evidence="9" key="1">
    <citation type="journal article" date="2018" name="Genome Biol. Evol.">
        <title>Mitochondrial and Plastid Genomes from Coralline Red Algae Provide Insights into the Incongruent Evolutionary Histories of Organelles.</title>
        <authorList>
            <person name="Lee J."/>
            <person name="Song H.J."/>
            <person name="In Park S."/>
            <person name="Lee Y.M."/>
            <person name="Jeong S.Y."/>
            <person name="Oh Cho T."/>
            <person name="Kim J.H."/>
            <person name="Choi H.G."/>
            <person name="Choi C.G."/>
            <person name="Nelson W.A."/>
            <person name="Fredericq S."/>
            <person name="Bhattacharya D."/>
            <person name="Su Yoon H."/>
        </authorList>
    </citation>
    <scope>NUCLEOTIDE SEQUENCE</scope>
</reference>